<dbReference type="EMBL" id="JAUSRE010000003">
    <property type="protein sequence ID" value="MDP9887390.1"/>
    <property type="molecule type" value="Genomic_DNA"/>
</dbReference>
<evidence type="ECO:0000256" key="1">
    <source>
        <dbReference type="SAM" id="Phobius"/>
    </source>
</evidence>
<evidence type="ECO:0000313" key="3">
    <source>
        <dbReference type="Proteomes" id="UP001226577"/>
    </source>
</evidence>
<keyword evidence="3" id="KW-1185">Reference proteome</keyword>
<proteinExistence type="predicted"/>
<keyword evidence="1" id="KW-1133">Transmembrane helix</keyword>
<protein>
    <submittedName>
        <fullName evidence="2">Uncharacterized protein</fullName>
    </submittedName>
</protein>
<keyword evidence="1" id="KW-0472">Membrane</keyword>
<dbReference type="Proteomes" id="UP001226577">
    <property type="component" value="Unassembled WGS sequence"/>
</dbReference>
<comment type="caution">
    <text evidence="2">The sequence shown here is derived from an EMBL/GenBank/DDBJ whole genome shotgun (WGS) entry which is preliminary data.</text>
</comment>
<sequence>MPYVDINPHKGRPKWVGYAILAILLVVTAVVVSAALVHH</sequence>
<feature type="transmembrane region" description="Helical" evidence="1">
    <location>
        <begin position="15"/>
        <end position="37"/>
    </location>
</feature>
<accession>A0ABT9RQ85</accession>
<organism evidence="2 3">
    <name type="scientific">Pseudarthrobacter enclensis</name>
    <dbReference type="NCBI Taxonomy" id="993070"/>
    <lineage>
        <taxon>Bacteria</taxon>
        <taxon>Bacillati</taxon>
        <taxon>Actinomycetota</taxon>
        <taxon>Actinomycetes</taxon>
        <taxon>Micrococcales</taxon>
        <taxon>Micrococcaceae</taxon>
        <taxon>Pseudarthrobacter</taxon>
    </lineage>
</organism>
<evidence type="ECO:0000313" key="2">
    <source>
        <dbReference type="EMBL" id="MDP9887390.1"/>
    </source>
</evidence>
<name>A0ABT9RQ85_9MICC</name>
<gene>
    <name evidence="2" type="ORF">J2X98_000961</name>
</gene>
<keyword evidence="1" id="KW-0812">Transmembrane</keyword>
<reference evidence="2 3" key="1">
    <citation type="submission" date="2023-07" db="EMBL/GenBank/DDBJ databases">
        <title>Sorghum-associated microbial communities from plants grown in Nebraska, USA.</title>
        <authorList>
            <person name="Schachtman D."/>
        </authorList>
    </citation>
    <scope>NUCLEOTIDE SEQUENCE [LARGE SCALE GENOMIC DNA]</scope>
    <source>
        <strain evidence="2 3">CC222</strain>
    </source>
</reference>